<dbReference type="AlphaFoldDB" id="A0A7S0AWN8"/>
<evidence type="ECO:0000256" key="1">
    <source>
        <dbReference type="SAM" id="Phobius"/>
    </source>
</evidence>
<reference evidence="2" key="1">
    <citation type="submission" date="2021-01" db="EMBL/GenBank/DDBJ databases">
        <authorList>
            <person name="Corre E."/>
            <person name="Pelletier E."/>
            <person name="Niang G."/>
            <person name="Scheremetjew M."/>
            <person name="Finn R."/>
            <person name="Kale V."/>
            <person name="Holt S."/>
            <person name="Cochrane G."/>
            <person name="Meng A."/>
            <person name="Brown T."/>
            <person name="Cohen L."/>
        </authorList>
    </citation>
    <scope>NUCLEOTIDE SEQUENCE</scope>
    <source>
        <strain evidence="2">CCMP3303</strain>
    </source>
</reference>
<accession>A0A7S0AWN8</accession>
<keyword evidence="1" id="KW-0472">Membrane</keyword>
<keyword evidence="1" id="KW-0812">Transmembrane</keyword>
<protein>
    <submittedName>
        <fullName evidence="2">Uncharacterized protein</fullName>
    </submittedName>
</protein>
<sequence>MTSHMPNQHLPVSTVDDDDAYDGSVDRYDMLVSAEVAAAGRMGLSQGHRCCGRNGSGCCDMRRAVVIVNVVDTAICVFYAIYFAILAVAVEEMPDESYGGEDSKSDIEGMMVKMEHVFIILSAIKIPLNGLGIYGAVKFKYRPVAAALAAYSLQFALNVYSINIGGLLLTGFFAYPHVVFLKELKSGVMSEMNYPTERFSCCCV</sequence>
<proteinExistence type="predicted"/>
<feature type="transmembrane region" description="Helical" evidence="1">
    <location>
        <begin position="66"/>
        <end position="90"/>
    </location>
</feature>
<name>A0A7S0AWN8_9STRA</name>
<organism evidence="2">
    <name type="scientific">Minutocellus polymorphus</name>
    <dbReference type="NCBI Taxonomy" id="265543"/>
    <lineage>
        <taxon>Eukaryota</taxon>
        <taxon>Sar</taxon>
        <taxon>Stramenopiles</taxon>
        <taxon>Ochrophyta</taxon>
        <taxon>Bacillariophyta</taxon>
        <taxon>Mediophyceae</taxon>
        <taxon>Cymatosirophycidae</taxon>
        <taxon>Cymatosirales</taxon>
        <taxon>Cymatosiraceae</taxon>
        <taxon>Minutocellus</taxon>
    </lineage>
</organism>
<feature type="transmembrane region" description="Helical" evidence="1">
    <location>
        <begin position="117"/>
        <end position="137"/>
    </location>
</feature>
<feature type="transmembrane region" description="Helical" evidence="1">
    <location>
        <begin position="149"/>
        <end position="175"/>
    </location>
</feature>
<gene>
    <name evidence="2" type="ORF">MPOL1434_LOCUS8933</name>
</gene>
<dbReference type="EMBL" id="HBEJ01015235">
    <property type="protein sequence ID" value="CAD8376282.1"/>
    <property type="molecule type" value="Transcribed_RNA"/>
</dbReference>
<keyword evidence="1" id="KW-1133">Transmembrane helix</keyword>
<evidence type="ECO:0000313" key="2">
    <source>
        <dbReference type="EMBL" id="CAD8376282.1"/>
    </source>
</evidence>